<organism evidence="3 4">
    <name type="scientific">Mycolicibacterium litorale</name>
    <dbReference type="NCBI Taxonomy" id="758802"/>
    <lineage>
        <taxon>Bacteria</taxon>
        <taxon>Bacillati</taxon>
        <taxon>Actinomycetota</taxon>
        <taxon>Actinomycetes</taxon>
        <taxon>Mycobacteriales</taxon>
        <taxon>Mycobacteriaceae</taxon>
        <taxon>Mycolicibacterium</taxon>
    </lineage>
</organism>
<evidence type="ECO:0000256" key="2">
    <source>
        <dbReference type="SAM" id="Phobius"/>
    </source>
</evidence>
<dbReference type="EMBL" id="AP023287">
    <property type="protein sequence ID" value="BCI52903.1"/>
    <property type="molecule type" value="Genomic_DNA"/>
</dbReference>
<evidence type="ECO:0000313" key="4">
    <source>
        <dbReference type="Proteomes" id="UP000515734"/>
    </source>
</evidence>
<feature type="compositionally biased region" description="Polar residues" evidence="1">
    <location>
        <begin position="92"/>
        <end position="104"/>
    </location>
</feature>
<keyword evidence="2" id="KW-0812">Transmembrane</keyword>
<feature type="transmembrane region" description="Helical" evidence="2">
    <location>
        <begin position="61"/>
        <end position="82"/>
    </location>
</feature>
<accession>A0A6S6NZI6</accession>
<keyword evidence="2" id="KW-0472">Membrane</keyword>
<reference evidence="3 4" key="1">
    <citation type="submission" date="2020-07" db="EMBL/GenBank/DDBJ databases">
        <title>Complete genome sequence of Mycolicibacterium litorale like strain isolated from cardiac implantable electronic device infection.</title>
        <authorList>
            <person name="Fukano H."/>
            <person name="Miyama H."/>
            <person name="Hoshino Y."/>
        </authorList>
    </citation>
    <scope>NUCLEOTIDE SEQUENCE [LARGE SCALE GENOMIC DNA]</scope>
    <source>
        <strain evidence="3 4">NIIDNTM18</strain>
    </source>
</reference>
<proteinExistence type="predicted"/>
<feature type="compositionally biased region" description="Low complexity" evidence="1">
    <location>
        <begin position="30"/>
        <end position="48"/>
    </location>
</feature>
<sequence>MQFVGNASATEHRLGIAGSYDADMPESTADDAASTSDTPTSRSGSTTTRHGNPAPRQRHSILSIAALVLSVIAVCLAAYAALKPAEPAPSEEGNSAQSADSAQQPEDAKATICSAVETVRKGVTMNTNLTVPGGPADVAGNLAVAANARLSLSEGGQYLLARLSPSTPSELHDAVERFANVLMDIGANATAGLPISDPAQAARLRDADAMSQSITGLCA</sequence>
<feature type="region of interest" description="Disordered" evidence="1">
    <location>
        <begin position="86"/>
        <end position="110"/>
    </location>
</feature>
<gene>
    <name evidence="3" type="ORF">NIIDNTM18_21810</name>
</gene>
<evidence type="ECO:0000256" key="1">
    <source>
        <dbReference type="SAM" id="MobiDB-lite"/>
    </source>
</evidence>
<keyword evidence="2" id="KW-1133">Transmembrane helix</keyword>
<protein>
    <recommendedName>
        <fullName evidence="5">Alanine and proline rich membrane protein</fullName>
    </recommendedName>
</protein>
<dbReference type="AlphaFoldDB" id="A0A6S6NZI6"/>
<evidence type="ECO:0008006" key="5">
    <source>
        <dbReference type="Google" id="ProtNLM"/>
    </source>
</evidence>
<evidence type="ECO:0000313" key="3">
    <source>
        <dbReference type="EMBL" id="BCI52903.1"/>
    </source>
</evidence>
<dbReference type="Proteomes" id="UP000515734">
    <property type="component" value="Chromosome"/>
</dbReference>
<feature type="region of interest" description="Disordered" evidence="1">
    <location>
        <begin position="20"/>
        <end position="57"/>
    </location>
</feature>
<name>A0A6S6NZI6_9MYCO</name>